<dbReference type="Gene3D" id="2.30.29.30">
    <property type="entry name" value="Pleckstrin-homology domain (PH domain)/Phosphotyrosine-binding domain (PTB)"/>
    <property type="match status" value="1"/>
</dbReference>
<dbReference type="InterPro" id="IPR001888">
    <property type="entry name" value="Transposase_1"/>
</dbReference>
<name>A0ABQ8TB89_PERAM</name>
<dbReference type="Pfam" id="PF14844">
    <property type="entry name" value="PH_BEACH"/>
    <property type="match status" value="1"/>
</dbReference>
<dbReference type="PROSITE" id="PS00678">
    <property type="entry name" value="WD_REPEATS_1"/>
    <property type="match status" value="1"/>
</dbReference>
<gene>
    <name evidence="6" type="ORF">ANN_05170</name>
</gene>
<dbReference type="SMART" id="SM00320">
    <property type="entry name" value="WD40"/>
    <property type="match status" value="4"/>
</dbReference>
<dbReference type="Pfam" id="PF00400">
    <property type="entry name" value="WD40"/>
    <property type="match status" value="2"/>
</dbReference>
<dbReference type="CDD" id="cd01201">
    <property type="entry name" value="PH_BEACH"/>
    <property type="match status" value="1"/>
</dbReference>
<feature type="repeat" description="WD" evidence="3">
    <location>
        <begin position="1184"/>
        <end position="1209"/>
    </location>
</feature>
<dbReference type="Proteomes" id="UP001148838">
    <property type="component" value="Unassembled WGS sequence"/>
</dbReference>
<dbReference type="InterPro" id="IPR015943">
    <property type="entry name" value="WD40/YVTN_repeat-like_dom_sf"/>
</dbReference>
<dbReference type="InterPro" id="IPR019775">
    <property type="entry name" value="WD40_repeat_CS"/>
</dbReference>
<dbReference type="InterPro" id="IPR011993">
    <property type="entry name" value="PH-like_dom_sf"/>
</dbReference>
<feature type="repeat" description="WD" evidence="3">
    <location>
        <begin position="1033"/>
        <end position="1074"/>
    </location>
</feature>
<dbReference type="InterPro" id="IPR050865">
    <property type="entry name" value="BEACH_Domain"/>
</dbReference>
<dbReference type="Pfam" id="PF02138">
    <property type="entry name" value="Beach"/>
    <property type="match status" value="1"/>
</dbReference>
<dbReference type="SUPFAM" id="SSF81837">
    <property type="entry name" value="BEACH domain"/>
    <property type="match status" value="1"/>
</dbReference>
<evidence type="ECO:0000313" key="6">
    <source>
        <dbReference type="EMBL" id="KAJ4443498.1"/>
    </source>
</evidence>
<feature type="domain" description="BEACH" evidence="4">
    <location>
        <begin position="565"/>
        <end position="865"/>
    </location>
</feature>
<dbReference type="SUPFAM" id="SSF50729">
    <property type="entry name" value="PH domain-like"/>
    <property type="match status" value="1"/>
</dbReference>
<dbReference type="Pfam" id="PF01359">
    <property type="entry name" value="Transposase_1"/>
    <property type="match status" value="1"/>
</dbReference>
<sequence length="1231" mass="139138">MLEEAYGEAAMKKTQVYAWHKRFSGGRDSIKDDVRSGRPTTVTNEAIAQRVRNVVRDDRRKTIKEIAAEVGISVGSVHNVLHKHLNMHYVSQKLVPKMLSAEQKETRMTLAGDMISMADEDGDFLNKIIAGDETWCYLYDPVPKRQPSEWKSKTSPRKQKFPRDTSKGKVMLEVFFDSQGLIHHEFIPEGRTVTKELYVEILRRLRDAVRRKRPEKWVENNWFLMHDNAPAHRAIILKNFLARHNITALDHPPYSPDLSPPDYFLFPRLKSHLKGRRFNAEEVIANATRALRQVSQNGFQACFQELYTHWQKSVFKFEGLMKNVAEAAMSITRTVVDAQNSERKVFMEHIKQAYSENVQIRIKWQKIIQQLTHERAVWFFPDSYPRSWQLDATEGPARVRNRLQRCHLSIGRKYLMPAAQRKLDAVKGPDPLSYLFEQDKKSSTSSVLIERLHTNEKIQHMCAAKVITPANEVPGELLIGESCLYFVADDSMLETDLAEVTAGSLDVSSTAWPFENVKEIHNRRFQLQERALEIFLLNGKTYLVAFQSSKERDAFAWELTQCQLPNRVAGDNLSDAVQLWREGLLTNWEYLTQLNKMAGRSYNDLMQYPVFPFVLANYTGQTLDLTDPQAYRNFKKPMAVQDKKNEQHYINNYNYLKQELMEGIHGVTLNKEPYHYGSHYSNSGTVLHFLVRLPPFTGMFLTYQDQNFDLPDRTFHSLHTTWRLTSSDSTTDVKELIPEFFFLPEFLRNSEEFNFGVRQSGDRVNDVELPPWSHGDARRFVLIHRQALESVHARENLPLWIDLVFGYKQTGKAAVEAINVFHPATYCGFDVEKIRDPLERTAWKTMVRTYGQTPRQLFRSAHPMVVQSLASRTPSSSVREVVPGVKGLLWGSYVGSPADSEPVVVWKHQHRTPVASLVPLLTNDVFGLAPHTSILLRYSKEKGLSMVNATSVLGAALVTWGHADGVVRVKLKKEQPPWPVVKSPGLDPICTCASVPDCSQLWMGHWSGKLVVYEYKFSPSRGHLEFHSEPVTLLGHDGPIHNIYICRSFSIVVTGSQDGSAIIWDLNNLSYVRCISGNNMTMPVNLVSVSETLGDIAMVSSAGASSMETTLGGSLLRLHTINAVPIGTVATRDSITAICFSGAPEGVSVNVIAAGLASGAIRLWSTWDLSPVREITTSFIARPIISLTYSQDAQHLYASADDGSVVIWEGGGGSGVKGVSKTPKFLNLTSL</sequence>
<dbReference type="PROSITE" id="PS50294">
    <property type="entry name" value="WD_REPEATS_REGION"/>
    <property type="match status" value="1"/>
</dbReference>
<dbReference type="PROSITE" id="PS50197">
    <property type="entry name" value="BEACH"/>
    <property type="match status" value="1"/>
</dbReference>
<evidence type="ECO:0000256" key="3">
    <source>
        <dbReference type="PROSITE-ProRule" id="PRU00221"/>
    </source>
</evidence>
<dbReference type="InterPro" id="IPR036372">
    <property type="entry name" value="BEACH_dom_sf"/>
</dbReference>
<accession>A0ABQ8TB89</accession>
<proteinExistence type="predicted"/>
<dbReference type="Gene3D" id="1.10.1540.10">
    <property type="entry name" value="BEACH domain"/>
    <property type="match status" value="1"/>
</dbReference>
<evidence type="ECO:0000256" key="2">
    <source>
        <dbReference type="ARBA" id="ARBA00022737"/>
    </source>
</evidence>
<reference evidence="6 7" key="1">
    <citation type="journal article" date="2022" name="Allergy">
        <title>Genome assembly and annotation of Periplaneta americana reveal a comprehensive cockroach allergen profile.</title>
        <authorList>
            <person name="Wang L."/>
            <person name="Xiong Q."/>
            <person name="Saelim N."/>
            <person name="Wang L."/>
            <person name="Nong W."/>
            <person name="Wan A.T."/>
            <person name="Shi M."/>
            <person name="Liu X."/>
            <person name="Cao Q."/>
            <person name="Hui J.H.L."/>
            <person name="Sookrung N."/>
            <person name="Leung T.F."/>
            <person name="Tungtrongchitr A."/>
            <person name="Tsui S.K.W."/>
        </authorList>
    </citation>
    <scope>NUCLEOTIDE SEQUENCE [LARGE SCALE GENOMIC DNA]</scope>
    <source>
        <strain evidence="6">PWHHKU_190912</strain>
    </source>
</reference>
<dbReference type="InterPro" id="IPR023362">
    <property type="entry name" value="PH-BEACH_dom"/>
</dbReference>
<organism evidence="6 7">
    <name type="scientific">Periplaneta americana</name>
    <name type="common">American cockroach</name>
    <name type="synonym">Blatta americana</name>
    <dbReference type="NCBI Taxonomy" id="6978"/>
    <lineage>
        <taxon>Eukaryota</taxon>
        <taxon>Metazoa</taxon>
        <taxon>Ecdysozoa</taxon>
        <taxon>Arthropoda</taxon>
        <taxon>Hexapoda</taxon>
        <taxon>Insecta</taxon>
        <taxon>Pterygota</taxon>
        <taxon>Neoptera</taxon>
        <taxon>Polyneoptera</taxon>
        <taxon>Dictyoptera</taxon>
        <taxon>Blattodea</taxon>
        <taxon>Blattoidea</taxon>
        <taxon>Blattidae</taxon>
        <taxon>Blattinae</taxon>
        <taxon>Periplaneta</taxon>
    </lineage>
</organism>
<comment type="caution">
    <text evidence="6">The sequence shown here is derived from an EMBL/GenBank/DDBJ whole genome shotgun (WGS) entry which is preliminary data.</text>
</comment>
<dbReference type="SUPFAM" id="SSF50978">
    <property type="entry name" value="WD40 repeat-like"/>
    <property type="match status" value="1"/>
</dbReference>
<dbReference type="CDD" id="cd06071">
    <property type="entry name" value="Beach"/>
    <property type="match status" value="1"/>
</dbReference>
<feature type="domain" description="BEACH-type PH" evidence="5">
    <location>
        <begin position="453"/>
        <end position="560"/>
    </location>
</feature>
<dbReference type="Gene3D" id="3.30.420.10">
    <property type="entry name" value="Ribonuclease H-like superfamily/Ribonuclease H"/>
    <property type="match status" value="1"/>
</dbReference>
<dbReference type="SMART" id="SM01026">
    <property type="entry name" value="Beach"/>
    <property type="match status" value="1"/>
</dbReference>
<dbReference type="EMBL" id="JAJSOF020000013">
    <property type="protein sequence ID" value="KAJ4443498.1"/>
    <property type="molecule type" value="Genomic_DNA"/>
</dbReference>
<dbReference type="InterPro" id="IPR000409">
    <property type="entry name" value="BEACH_dom"/>
</dbReference>
<dbReference type="Gene3D" id="2.130.10.10">
    <property type="entry name" value="YVTN repeat-like/Quinoprotein amine dehydrogenase"/>
    <property type="match status" value="2"/>
</dbReference>
<evidence type="ECO:0000256" key="1">
    <source>
        <dbReference type="ARBA" id="ARBA00022574"/>
    </source>
</evidence>
<dbReference type="PANTHER" id="PTHR13743:SF86">
    <property type="entry name" value="LYSOSOMAL-TRAFFICKING REGULATOR"/>
    <property type="match status" value="1"/>
</dbReference>
<keyword evidence="7" id="KW-1185">Reference proteome</keyword>
<protein>
    <submittedName>
        <fullName evidence="6">Uncharacterized protein</fullName>
    </submittedName>
</protein>
<dbReference type="InterPro" id="IPR036397">
    <property type="entry name" value="RNaseH_sf"/>
</dbReference>
<dbReference type="InterPro" id="IPR001680">
    <property type="entry name" value="WD40_rpt"/>
</dbReference>
<keyword evidence="2" id="KW-0677">Repeat</keyword>
<keyword evidence="1 3" id="KW-0853">WD repeat</keyword>
<evidence type="ECO:0000259" key="5">
    <source>
        <dbReference type="PROSITE" id="PS51783"/>
    </source>
</evidence>
<dbReference type="PROSITE" id="PS51783">
    <property type="entry name" value="PH_BEACH"/>
    <property type="match status" value="1"/>
</dbReference>
<dbReference type="InterPro" id="IPR036322">
    <property type="entry name" value="WD40_repeat_dom_sf"/>
</dbReference>
<evidence type="ECO:0000313" key="7">
    <source>
        <dbReference type="Proteomes" id="UP001148838"/>
    </source>
</evidence>
<dbReference type="PANTHER" id="PTHR13743">
    <property type="entry name" value="BEIGE/BEACH-RELATED"/>
    <property type="match status" value="1"/>
</dbReference>
<evidence type="ECO:0000259" key="4">
    <source>
        <dbReference type="PROSITE" id="PS50197"/>
    </source>
</evidence>
<dbReference type="PROSITE" id="PS50082">
    <property type="entry name" value="WD_REPEATS_2"/>
    <property type="match status" value="2"/>
</dbReference>